<keyword evidence="3" id="KW-1185">Reference proteome</keyword>
<feature type="transmembrane region" description="Helical" evidence="1">
    <location>
        <begin position="75"/>
        <end position="94"/>
    </location>
</feature>
<name>A0A916N2E5_9PROT</name>
<evidence type="ECO:0000313" key="3">
    <source>
        <dbReference type="Proteomes" id="UP000742786"/>
    </source>
</evidence>
<feature type="transmembrane region" description="Helical" evidence="1">
    <location>
        <begin position="186"/>
        <end position="205"/>
    </location>
</feature>
<feature type="transmembrane region" description="Helical" evidence="1">
    <location>
        <begin position="129"/>
        <end position="149"/>
    </location>
</feature>
<feature type="transmembrane region" description="Helical" evidence="1">
    <location>
        <begin position="266"/>
        <end position="291"/>
    </location>
</feature>
<keyword evidence="1" id="KW-1133">Transmembrane helix</keyword>
<comment type="caution">
    <text evidence="2">The sequence shown here is derived from an EMBL/GenBank/DDBJ whole genome shotgun (WGS) entry which is preliminary data.</text>
</comment>
<feature type="transmembrane region" description="Helical" evidence="1">
    <location>
        <begin position="412"/>
        <end position="436"/>
    </location>
</feature>
<proteinExistence type="predicted"/>
<feature type="transmembrane region" description="Helical" evidence="1">
    <location>
        <begin position="375"/>
        <end position="400"/>
    </location>
</feature>
<protein>
    <submittedName>
        <fullName evidence="2">Uncharacterized protein</fullName>
    </submittedName>
</protein>
<dbReference type="AlphaFoldDB" id="A0A916N2E5"/>
<dbReference type="Proteomes" id="UP000742786">
    <property type="component" value="Unassembled WGS sequence"/>
</dbReference>
<dbReference type="EMBL" id="CAJQUM010000001">
    <property type="protein sequence ID" value="CAG4883779.1"/>
    <property type="molecule type" value="Genomic_DNA"/>
</dbReference>
<accession>A0A916N2E5</accession>
<organism evidence="2 3">
    <name type="scientific">Georgfuchsia toluolica</name>
    <dbReference type="NCBI Taxonomy" id="424218"/>
    <lineage>
        <taxon>Bacteria</taxon>
        <taxon>Pseudomonadati</taxon>
        <taxon>Pseudomonadota</taxon>
        <taxon>Betaproteobacteria</taxon>
        <taxon>Nitrosomonadales</taxon>
        <taxon>Sterolibacteriaceae</taxon>
        <taxon>Georgfuchsia</taxon>
    </lineage>
</organism>
<gene>
    <name evidence="2" type="ORF">GTOL_11662</name>
</gene>
<evidence type="ECO:0000313" key="2">
    <source>
        <dbReference type="EMBL" id="CAG4883779.1"/>
    </source>
</evidence>
<evidence type="ECO:0000256" key="1">
    <source>
        <dbReference type="SAM" id="Phobius"/>
    </source>
</evidence>
<feature type="transmembrane region" description="Helical" evidence="1">
    <location>
        <begin position="155"/>
        <end position="179"/>
    </location>
</feature>
<feature type="transmembrane region" description="Helical" evidence="1">
    <location>
        <begin position="442"/>
        <end position="462"/>
    </location>
</feature>
<feature type="transmembrane region" description="Helical" evidence="1">
    <location>
        <begin position="329"/>
        <end position="355"/>
    </location>
</feature>
<feature type="transmembrane region" description="Helical" evidence="1">
    <location>
        <begin position="297"/>
        <end position="317"/>
    </location>
</feature>
<reference evidence="2" key="1">
    <citation type="submission" date="2021-04" db="EMBL/GenBank/DDBJ databases">
        <authorList>
            <person name="Hornung B."/>
        </authorList>
    </citation>
    <scope>NUCLEOTIDE SEQUENCE</scope>
    <source>
        <strain evidence="2">G5G6</strain>
    </source>
</reference>
<keyword evidence="1" id="KW-0472">Membrane</keyword>
<feature type="transmembrane region" description="Helical" evidence="1">
    <location>
        <begin position="100"/>
        <end position="117"/>
    </location>
</feature>
<sequence length="641" mass="71470">MLLAAGMALWLLNHPYAGIWHDARIYTLLAVHWLNPIPFAADPWFHGGSADELSLFAPVYGTLIKWLGISAAAKLMTLVGGFAWAVATWLLSLTCFERRPAAFIFFALVSVPLTYCLGKPVFVLAESFVTARLFAIPLSIAGLVAAIGGRFRTGLVLQLLGMLFHPLMSVWGLLAVICLKLSDRVVVALAALTLGIVAVMFMNPADIAFLRIMDPEWQAAVKASAMVVFLDPWPKIAINDALWWFSVLLFAGHFGLLKLRRLYQVVCLISVLALLVSLITSYFLPVVFFLQAQFWRALWLAVLLGFVAAMDVGWLALKTGGSVGKGIAGLLVVTFLFRDWGGGLVLFLAFCVWSIKSRQILMLVENRTSVVARVAWMLVIGALACVLPDLLMDIWILFELPKASAQGLIENMVLMVSATFFYTVIPLLLWSCLTALKTGQRYAGIFAASVSGLFFLVGIGLWDQRSDLKRYEESRYHRGGNRDMFPGLIQPGKQVYWNGHVLRVWFDLGTSSYVSSEQAIGIVFSEVRMKEVKRRLERVLLKSREPLAEHPMLPDGVLLDARLSEIASWNRSPLNLHAYEKTELVTRAGLRSLCRDPQLDFVIDTMNLGGWSISEYTEMVRNKKITYYLYDCRKLPKGMGS</sequence>
<keyword evidence="1" id="KW-0812">Transmembrane</keyword>